<proteinExistence type="predicted"/>
<dbReference type="RefSeq" id="WP_164451070.1">
    <property type="nucleotide sequence ID" value="NZ_JAAIJQ010000007.1"/>
</dbReference>
<keyword evidence="2" id="KW-1185">Reference proteome</keyword>
<accession>A0A6M0JU12</accession>
<gene>
    <name evidence="1" type="ORF">G3446_03775</name>
</gene>
<sequence>MLPNWLEVPAAEHFKLHDERSLVDDGQVLARPAADWGESSRKTVTASARACWSSGAGGTGLRLAIFVSDPRLAVALARLAASKVQPANARSPVGGELLPWLCRQDLELEILEPGMLALAASAGEARGGDPVDVPRHETAARHWVDVALSVGRHAAERAKLAGCRQLGCAAPLAWADRGEAALGRRRTGGGFGGASGQPMAVPFLGPDASQKAYDWLCASEDFERAAMVGAMVACAQMGLEAVVCGAQARTAAEAVAGLCPGAASWLEYEFVDSGLAHGAKLSPAPGARLALAR</sequence>
<evidence type="ECO:0000313" key="1">
    <source>
        <dbReference type="EMBL" id="NEV61026.1"/>
    </source>
</evidence>
<evidence type="ECO:0000313" key="2">
    <source>
        <dbReference type="Proteomes" id="UP000483379"/>
    </source>
</evidence>
<reference evidence="1 2" key="1">
    <citation type="submission" date="2020-02" db="EMBL/GenBank/DDBJ databases">
        <title>Genome sequences of Thiorhodococcus mannitoliphagus and Thiorhodococcus minor, purple sulfur photosynthetic bacteria in the gammaproteobacterial family, Chromatiaceae.</title>
        <authorList>
            <person name="Aviles F.A."/>
            <person name="Meyer T.E."/>
            <person name="Kyndt J.A."/>
        </authorList>
    </citation>
    <scope>NUCLEOTIDE SEQUENCE [LARGE SCALE GENOMIC DNA]</scope>
    <source>
        <strain evidence="1 2">DSM 11518</strain>
    </source>
</reference>
<dbReference type="EMBL" id="JAAIJQ010000007">
    <property type="protein sequence ID" value="NEV61026.1"/>
    <property type="molecule type" value="Genomic_DNA"/>
</dbReference>
<dbReference type="SUPFAM" id="SSF52733">
    <property type="entry name" value="Nicotinate mononucleotide:5,6-dimethylbenzimidazole phosphoribosyltransferase (CobT)"/>
    <property type="match status" value="1"/>
</dbReference>
<dbReference type="Proteomes" id="UP000483379">
    <property type="component" value="Unassembled WGS sequence"/>
</dbReference>
<dbReference type="AlphaFoldDB" id="A0A6M0JU12"/>
<protein>
    <submittedName>
        <fullName evidence="1">Uncharacterized protein</fullName>
    </submittedName>
</protein>
<comment type="caution">
    <text evidence="1">The sequence shown here is derived from an EMBL/GenBank/DDBJ whole genome shotgun (WGS) entry which is preliminary data.</text>
</comment>
<organism evidence="1 2">
    <name type="scientific">Thiorhodococcus minor</name>
    <dbReference type="NCBI Taxonomy" id="57489"/>
    <lineage>
        <taxon>Bacteria</taxon>
        <taxon>Pseudomonadati</taxon>
        <taxon>Pseudomonadota</taxon>
        <taxon>Gammaproteobacteria</taxon>
        <taxon>Chromatiales</taxon>
        <taxon>Chromatiaceae</taxon>
        <taxon>Thiorhodococcus</taxon>
    </lineage>
</organism>
<dbReference type="InterPro" id="IPR036087">
    <property type="entry name" value="Nict_dMeBzImd_PRibTrfase_sf"/>
</dbReference>
<name>A0A6M0JU12_9GAMM</name>
<dbReference type="GO" id="GO:0008939">
    <property type="term" value="F:nicotinate-nucleotide-dimethylbenzimidazole phosphoribosyltransferase activity"/>
    <property type="evidence" value="ECO:0007669"/>
    <property type="project" value="InterPro"/>
</dbReference>